<accession>A0A835FWQ0</accession>
<dbReference type="PANTHER" id="PTHR27005">
    <property type="entry name" value="WALL-ASSOCIATED RECEPTOR KINASE-LIKE 21"/>
    <property type="match status" value="1"/>
</dbReference>
<dbReference type="Proteomes" id="UP000636709">
    <property type="component" value="Unassembled WGS sequence"/>
</dbReference>
<gene>
    <name evidence="10" type="ORF">HU200_003348</name>
</gene>
<dbReference type="Pfam" id="PF07714">
    <property type="entry name" value="PK_Tyr_Ser-Thr"/>
    <property type="match status" value="1"/>
</dbReference>
<name>A0A835FWQ0_9POAL</name>
<evidence type="ECO:0000313" key="11">
    <source>
        <dbReference type="Proteomes" id="UP000636709"/>
    </source>
</evidence>
<dbReference type="InterPro" id="IPR025287">
    <property type="entry name" value="WAK_GUB"/>
</dbReference>
<evidence type="ECO:0000256" key="3">
    <source>
        <dbReference type="ARBA" id="ARBA00022741"/>
    </source>
</evidence>
<dbReference type="GO" id="GO:0005509">
    <property type="term" value="F:calcium ion binding"/>
    <property type="evidence" value="ECO:0007669"/>
    <property type="project" value="InterPro"/>
</dbReference>
<dbReference type="SMART" id="SM00181">
    <property type="entry name" value="EGF"/>
    <property type="match status" value="2"/>
</dbReference>
<evidence type="ECO:0000256" key="8">
    <source>
        <dbReference type="SAM" id="Phobius"/>
    </source>
</evidence>
<keyword evidence="6" id="KW-0325">Glycoprotein</keyword>
<dbReference type="AlphaFoldDB" id="A0A835FWQ0"/>
<dbReference type="SMART" id="SM00220">
    <property type="entry name" value="S_TKc"/>
    <property type="match status" value="1"/>
</dbReference>
<dbReference type="Gene3D" id="3.30.200.20">
    <property type="entry name" value="Phosphorylase Kinase, domain 1"/>
    <property type="match status" value="1"/>
</dbReference>
<dbReference type="InterPro" id="IPR045274">
    <property type="entry name" value="WAK-like"/>
</dbReference>
<dbReference type="InterPro" id="IPR000719">
    <property type="entry name" value="Prot_kinase_dom"/>
</dbReference>
<sequence>MPLQVEAMTFQQVPWYLLIASTLVIISQQLVLLVPPAVAADTNTAPSPVPAPLPGCPSMCGDVEIPNPFGIGHDCSWKGEFTLTCNHSFSPPRPYVGNMEVIDINLESGEGRVYSPVASICYNSSNTATGSSWTVNFTGTVGLISSTRNEFTAIGCSTMAYIAGKEDWSFLTGCMSTCVSLDEAADDGAECTGFSCCQTDIPPNISVIQIGWSIVGNGTPIGNPGWRYNPCSYAFVAEKGWYHFQRRDLTRLGNLSFTDRVGERTIPVVLDWAIRSDGPCQLPLEESGTSAKPTASACVSAHSYCTNATQGPGYLCKCSTGYTGNPYTTGGCTNINECELRKTNPSIYEKQYPCGSNSKCHDIMGDYECKCKFGHRGDGKSEKGCRPIFPGYATAIVVTFISMAIVVLLLCLLHKEYKRRIRRGFFDRNGGKILKDVNIKTFSEEELNKITNNYKDPIGKGAFGMVFKGTNDDNQLVAVKRPILEGEKPRQGGEFIQEITFQFQIRHTNLGRLIGCCLETSVPRLVFEFVPNGSLYNILHGTNNKPRSLSLQQRLDIAIGSAEALAYMHSHDEHNKRIHGDIKSGNILLDDDLNPKVSDFGSSKLVSTASRYATWLVSGDMNYIDPAYTRTGRFTEKSDVYSFGVVLLELITRKKAMYDGSNSLPINFVKTCRKEGNGRKMYDRDILSDDAQSRSQMECLDRIGELAVQCLKEDVDDRPSMAEVLEELKQTKLTACGGSDAIL</sequence>
<dbReference type="Gene3D" id="2.10.25.10">
    <property type="entry name" value="Laminin"/>
    <property type="match status" value="1"/>
</dbReference>
<dbReference type="GO" id="GO:0004674">
    <property type="term" value="F:protein serine/threonine kinase activity"/>
    <property type="evidence" value="ECO:0007669"/>
    <property type="project" value="TreeGrafter"/>
</dbReference>
<feature type="binding site" evidence="7">
    <location>
        <position position="480"/>
    </location>
    <ligand>
        <name>ATP</name>
        <dbReference type="ChEBI" id="CHEBI:30616"/>
    </ligand>
</feature>
<feature type="domain" description="Protein kinase" evidence="9">
    <location>
        <begin position="452"/>
        <end position="733"/>
    </location>
</feature>
<keyword evidence="8" id="KW-1133">Transmembrane helix</keyword>
<evidence type="ECO:0000259" key="9">
    <source>
        <dbReference type="PROSITE" id="PS50011"/>
    </source>
</evidence>
<dbReference type="PANTHER" id="PTHR27005:SF162">
    <property type="entry name" value="OS11G0691500 PROTEIN"/>
    <property type="match status" value="1"/>
</dbReference>
<comment type="caution">
    <text evidence="10">The sequence shown here is derived from an EMBL/GenBank/DDBJ whole genome shotgun (WGS) entry which is preliminary data.</text>
</comment>
<evidence type="ECO:0000256" key="4">
    <source>
        <dbReference type="ARBA" id="ARBA00022840"/>
    </source>
</evidence>
<dbReference type="Gene3D" id="1.10.510.10">
    <property type="entry name" value="Transferase(Phosphotransferase) domain 1"/>
    <property type="match status" value="1"/>
</dbReference>
<keyword evidence="5" id="KW-1015">Disulfide bond</keyword>
<keyword evidence="2" id="KW-0732">Signal</keyword>
<comment type="subcellular location">
    <subcellularLocation>
        <location evidence="1">Membrane</location>
        <topology evidence="1">Single-pass type I membrane protein</topology>
    </subcellularLocation>
</comment>
<dbReference type="GO" id="GO:0030247">
    <property type="term" value="F:polysaccharide binding"/>
    <property type="evidence" value="ECO:0007669"/>
    <property type="project" value="InterPro"/>
</dbReference>
<dbReference type="InterPro" id="IPR017441">
    <property type="entry name" value="Protein_kinase_ATP_BS"/>
</dbReference>
<dbReference type="SUPFAM" id="SSF56112">
    <property type="entry name" value="Protein kinase-like (PK-like)"/>
    <property type="match status" value="1"/>
</dbReference>
<dbReference type="SMART" id="SM00179">
    <property type="entry name" value="EGF_CA"/>
    <property type="match status" value="1"/>
</dbReference>
<organism evidence="10 11">
    <name type="scientific">Digitaria exilis</name>
    <dbReference type="NCBI Taxonomy" id="1010633"/>
    <lineage>
        <taxon>Eukaryota</taxon>
        <taxon>Viridiplantae</taxon>
        <taxon>Streptophyta</taxon>
        <taxon>Embryophyta</taxon>
        <taxon>Tracheophyta</taxon>
        <taxon>Spermatophyta</taxon>
        <taxon>Magnoliopsida</taxon>
        <taxon>Liliopsida</taxon>
        <taxon>Poales</taxon>
        <taxon>Poaceae</taxon>
        <taxon>PACMAD clade</taxon>
        <taxon>Panicoideae</taxon>
        <taxon>Panicodae</taxon>
        <taxon>Paniceae</taxon>
        <taxon>Anthephorinae</taxon>
        <taxon>Digitaria</taxon>
    </lineage>
</organism>
<evidence type="ECO:0000256" key="6">
    <source>
        <dbReference type="ARBA" id="ARBA00023180"/>
    </source>
</evidence>
<dbReference type="GO" id="GO:0007166">
    <property type="term" value="P:cell surface receptor signaling pathway"/>
    <property type="evidence" value="ECO:0007669"/>
    <property type="project" value="InterPro"/>
</dbReference>
<protein>
    <recommendedName>
        <fullName evidence="9">Protein kinase domain-containing protein</fullName>
    </recommendedName>
</protein>
<evidence type="ECO:0000256" key="2">
    <source>
        <dbReference type="ARBA" id="ARBA00022729"/>
    </source>
</evidence>
<dbReference type="FunFam" id="1.10.510.10:FF:000606">
    <property type="entry name" value="Wall-associated receptor kinase 3"/>
    <property type="match status" value="1"/>
</dbReference>
<dbReference type="InterPro" id="IPR000152">
    <property type="entry name" value="EGF-type_Asp/Asn_hydroxyl_site"/>
</dbReference>
<dbReference type="PROSITE" id="PS00107">
    <property type="entry name" value="PROTEIN_KINASE_ATP"/>
    <property type="match status" value="1"/>
</dbReference>
<evidence type="ECO:0000256" key="7">
    <source>
        <dbReference type="PROSITE-ProRule" id="PRU10141"/>
    </source>
</evidence>
<keyword evidence="8" id="KW-0472">Membrane</keyword>
<dbReference type="EMBL" id="JACEFO010000191">
    <property type="protein sequence ID" value="KAF8776624.1"/>
    <property type="molecule type" value="Genomic_DNA"/>
</dbReference>
<dbReference type="CDD" id="cd00054">
    <property type="entry name" value="EGF_CA"/>
    <property type="match status" value="1"/>
</dbReference>
<dbReference type="GO" id="GO:0005524">
    <property type="term" value="F:ATP binding"/>
    <property type="evidence" value="ECO:0007669"/>
    <property type="project" value="UniProtKB-UniRule"/>
</dbReference>
<dbReference type="GO" id="GO:0005886">
    <property type="term" value="C:plasma membrane"/>
    <property type="evidence" value="ECO:0007669"/>
    <property type="project" value="TreeGrafter"/>
</dbReference>
<evidence type="ECO:0000256" key="5">
    <source>
        <dbReference type="ARBA" id="ARBA00023157"/>
    </source>
</evidence>
<keyword evidence="4 7" id="KW-0067">ATP-binding</keyword>
<dbReference type="PROSITE" id="PS50011">
    <property type="entry name" value="PROTEIN_KINASE_DOM"/>
    <property type="match status" value="1"/>
</dbReference>
<proteinExistence type="predicted"/>
<dbReference type="InterPro" id="IPR001245">
    <property type="entry name" value="Ser-Thr/Tyr_kinase_cat_dom"/>
</dbReference>
<dbReference type="InterPro" id="IPR011009">
    <property type="entry name" value="Kinase-like_dom_sf"/>
</dbReference>
<dbReference type="Pfam" id="PF13947">
    <property type="entry name" value="GUB_WAK_bind"/>
    <property type="match status" value="1"/>
</dbReference>
<keyword evidence="11" id="KW-1185">Reference proteome</keyword>
<reference evidence="10" key="1">
    <citation type="submission" date="2020-07" db="EMBL/GenBank/DDBJ databases">
        <title>Genome sequence and genetic diversity analysis of an under-domesticated orphan crop, white fonio (Digitaria exilis).</title>
        <authorList>
            <person name="Bennetzen J.L."/>
            <person name="Chen S."/>
            <person name="Ma X."/>
            <person name="Wang X."/>
            <person name="Yssel A.E.J."/>
            <person name="Chaluvadi S.R."/>
            <person name="Johnson M."/>
            <person name="Gangashetty P."/>
            <person name="Hamidou F."/>
            <person name="Sanogo M.D."/>
            <person name="Zwaenepoel A."/>
            <person name="Wallace J."/>
            <person name="Van De Peer Y."/>
            <person name="Van Deynze A."/>
        </authorList>
    </citation>
    <scope>NUCLEOTIDE SEQUENCE</scope>
    <source>
        <tissue evidence="10">Leaves</tissue>
    </source>
</reference>
<dbReference type="PROSITE" id="PS00010">
    <property type="entry name" value="ASX_HYDROXYL"/>
    <property type="match status" value="1"/>
</dbReference>
<dbReference type="InterPro" id="IPR001881">
    <property type="entry name" value="EGF-like_Ca-bd_dom"/>
</dbReference>
<dbReference type="InterPro" id="IPR000742">
    <property type="entry name" value="EGF"/>
</dbReference>
<evidence type="ECO:0000313" key="10">
    <source>
        <dbReference type="EMBL" id="KAF8776624.1"/>
    </source>
</evidence>
<feature type="transmembrane region" description="Helical" evidence="8">
    <location>
        <begin position="389"/>
        <end position="413"/>
    </location>
</feature>
<dbReference type="OrthoDB" id="10060424at2759"/>
<keyword evidence="8" id="KW-0812">Transmembrane</keyword>
<keyword evidence="3 7" id="KW-0547">Nucleotide-binding</keyword>
<evidence type="ECO:0000256" key="1">
    <source>
        <dbReference type="ARBA" id="ARBA00004479"/>
    </source>
</evidence>